<keyword evidence="4" id="KW-1185">Reference proteome</keyword>
<feature type="transmembrane region" description="Helical" evidence="1">
    <location>
        <begin position="81"/>
        <end position="103"/>
    </location>
</feature>
<feature type="transmembrane region" description="Helical" evidence="1">
    <location>
        <begin position="201"/>
        <end position="224"/>
    </location>
</feature>
<dbReference type="InterPro" id="IPR056120">
    <property type="entry name" value="DUF7703"/>
</dbReference>
<feature type="transmembrane region" description="Helical" evidence="1">
    <location>
        <begin position="16"/>
        <end position="38"/>
    </location>
</feature>
<evidence type="ECO:0000259" key="2">
    <source>
        <dbReference type="Pfam" id="PF24802"/>
    </source>
</evidence>
<evidence type="ECO:0000256" key="1">
    <source>
        <dbReference type="SAM" id="Phobius"/>
    </source>
</evidence>
<organism evidence="3 4">
    <name type="scientific">Didymella glomerata</name>
    <dbReference type="NCBI Taxonomy" id="749621"/>
    <lineage>
        <taxon>Eukaryota</taxon>
        <taxon>Fungi</taxon>
        <taxon>Dikarya</taxon>
        <taxon>Ascomycota</taxon>
        <taxon>Pezizomycotina</taxon>
        <taxon>Dothideomycetes</taxon>
        <taxon>Pleosporomycetidae</taxon>
        <taxon>Pleosporales</taxon>
        <taxon>Pleosporineae</taxon>
        <taxon>Didymellaceae</taxon>
        <taxon>Didymella</taxon>
    </lineage>
</organism>
<feature type="transmembrane region" description="Helical" evidence="1">
    <location>
        <begin position="161"/>
        <end position="180"/>
    </location>
</feature>
<dbReference type="Pfam" id="PF24802">
    <property type="entry name" value="DUF7703"/>
    <property type="match status" value="1"/>
</dbReference>
<sequence length="282" mass="31718">MADNVHGIVAGLATSFPIAMLMSALLSIAFFCALELYVWILSTFRKRRGLYFWSLIVATSGIILNGLGYTLKFFQVTTQGFFSVTVICLGWTCMVTGQSIVLYSRLHLVVHNEKLLRCILAIIVIDALATHIPVTVLVYFVNGPNPSRFVGPYEVYERTQLVIFAVQEAVISGLYIYYAKDVLTTLDEVRKKPRRAVMKQLIYINIILMALDSILIGLQFAGFYEVQTSLKPAIYGLKLKLEFNVLNQLLRATKDRSQDINFCWSGADTSNSQFVQAYNVLP</sequence>
<keyword evidence="1" id="KW-0812">Transmembrane</keyword>
<feature type="transmembrane region" description="Helical" evidence="1">
    <location>
        <begin position="50"/>
        <end position="69"/>
    </location>
</feature>
<dbReference type="PANTHER" id="PTHR37013:SF4">
    <property type="entry name" value="INTEGRAL MEMBRANE PROTEIN"/>
    <property type="match status" value="1"/>
</dbReference>
<evidence type="ECO:0000313" key="4">
    <source>
        <dbReference type="Proteomes" id="UP001140562"/>
    </source>
</evidence>
<dbReference type="OrthoDB" id="405906at2759"/>
<dbReference type="EMBL" id="JAPEUV010000146">
    <property type="protein sequence ID" value="KAJ4331535.1"/>
    <property type="molecule type" value="Genomic_DNA"/>
</dbReference>
<comment type="caution">
    <text evidence="3">The sequence shown here is derived from an EMBL/GenBank/DDBJ whole genome shotgun (WGS) entry which is preliminary data.</text>
</comment>
<evidence type="ECO:0000313" key="3">
    <source>
        <dbReference type="EMBL" id="KAJ4331535.1"/>
    </source>
</evidence>
<dbReference type="PANTHER" id="PTHR37013">
    <property type="entry name" value="INTEGRAL MEMBRANE PROTEIN (AFU_ORTHOLOGUE AFUA_1G05950)-RELATED"/>
    <property type="match status" value="1"/>
</dbReference>
<protein>
    <recommendedName>
        <fullName evidence="2">DUF7703 domain-containing protein</fullName>
    </recommendedName>
</protein>
<dbReference type="Proteomes" id="UP001140562">
    <property type="component" value="Unassembled WGS sequence"/>
</dbReference>
<gene>
    <name evidence="3" type="ORF">N0V87_009079</name>
</gene>
<feature type="domain" description="DUF7703" evidence="2">
    <location>
        <begin position="15"/>
        <end position="254"/>
    </location>
</feature>
<keyword evidence="1" id="KW-1133">Transmembrane helix</keyword>
<feature type="transmembrane region" description="Helical" evidence="1">
    <location>
        <begin position="115"/>
        <end position="141"/>
    </location>
</feature>
<dbReference type="AlphaFoldDB" id="A0A9W9BW02"/>
<keyword evidence="1" id="KW-0472">Membrane</keyword>
<proteinExistence type="predicted"/>
<name>A0A9W9BW02_9PLEO</name>
<reference evidence="3" key="1">
    <citation type="submission" date="2022-10" db="EMBL/GenBank/DDBJ databases">
        <title>Tapping the CABI collections for fungal endophytes: first genome assemblies for Collariella, Neodidymelliopsis, Ascochyta clinopodiicola, Didymella pomorum, Didymosphaeria variabile, Neocosmospora piperis and Neocucurbitaria cava.</title>
        <authorList>
            <person name="Hill R."/>
        </authorList>
    </citation>
    <scope>NUCLEOTIDE SEQUENCE</scope>
    <source>
        <strain evidence="3">IMI 360193</strain>
    </source>
</reference>
<accession>A0A9W9BW02</accession>